<dbReference type="GO" id="GO:0051537">
    <property type="term" value="F:2 iron, 2 sulfur cluster binding"/>
    <property type="evidence" value="ECO:0007669"/>
    <property type="project" value="UniProtKB-KW"/>
</dbReference>
<proteinExistence type="predicted"/>
<dbReference type="OrthoDB" id="9800167at2"/>
<accession>A0A4V6RR37</accession>
<evidence type="ECO:0000313" key="6">
    <source>
        <dbReference type="EMBL" id="TDU31921.1"/>
    </source>
</evidence>
<dbReference type="RefSeq" id="WP_133880469.1">
    <property type="nucleotide sequence ID" value="NZ_MWIN01000006.1"/>
</dbReference>
<dbReference type="InterPro" id="IPR017941">
    <property type="entry name" value="Rieske_2Fe-2S"/>
</dbReference>
<evidence type="ECO:0000256" key="2">
    <source>
        <dbReference type="ARBA" id="ARBA00022723"/>
    </source>
</evidence>
<keyword evidence="2" id="KW-0479">Metal-binding</keyword>
<dbReference type="EMBL" id="SOBT01000008">
    <property type="protein sequence ID" value="TDU31921.1"/>
    <property type="molecule type" value="Genomic_DNA"/>
</dbReference>
<feature type="domain" description="Rieske" evidence="5">
    <location>
        <begin position="5"/>
        <end position="102"/>
    </location>
</feature>
<keyword evidence="1" id="KW-0001">2Fe-2S</keyword>
<keyword evidence="4" id="KW-0411">Iron-sulfur</keyword>
<sequence length="104" mass="11120">MSNLHPLIPAVDLFEGEMKNATLPDGTRVALYNLNGAYYVTDDTCTHENASLSDEGMIEGSNVICGWHFCGFDIASGAATASPCSEPLRTYAVTLVEGVIHVEL</sequence>
<evidence type="ECO:0000313" key="7">
    <source>
        <dbReference type="Proteomes" id="UP000295341"/>
    </source>
</evidence>
<keyword evidence="3" id="KW-0408">Iron</keyword>
<gene>
    <name evidence="6" type="ORF">DFR24_1305</name>
</gene>
<name>A0A4V6RR37_9GAMM</name>
<organism evidence="6 7">
    <name type="scientific">Panacagrimonas perspica</name>
    <dbReference type="NCBI Taxonomy" id="381431"/>
    <lineage>
        <taxon>Bacteria</taxon>
        <taxon>Pseudomonadati</taxon>
        <taxon>Pseudomonadota</taxon>
        <taxon>Gammaproteobacteria</taxon>
        <taxon>Nevskiales</taxon>
        <taxon>Nevskiaceae</taxon>
        <taxon>Panacagrimonas</taxon>
    </lineage>
</organism>
<dbReference type="PROSITE" id="PS51296">
    <property type="entry name" value="RIESKE"/>
    <property type="match status" value="1"/>
</dbReference>
<keyword evidence="6" id="KW-0223">Dioxygenase</keyword>
<evidence type="ECO:0000259" key="5">
    <source>
        <dbReference type="PROSITE" id="PS51296"/>
    </source>
</evidence>
<dbReference type="InterPro" id="IPR036922">
    <property type="entry name" value="Rieske_2Fe-2S_sf"/>
</dbReference>
<keyword evidence="6" id="KW-0560">Oxidoreductase</keyword>
<evidence type="ECO:0000256" key="3">
    <source>
        <dbReference type="ARBA" id="ARBA00023004"/>
    </source>
</evidence>
<evidence type="ECO:0000256" key="1">
    <source>
        <dbReference type="ARBA" id="ARBA00022714"/>
    </source>
</evidence>
<keyword evidence="7" id="KW-1185">Reference proteome</keyword>
<dbReference type="AlphaFoldDB" id="A0A4V6RR37"/>
<dbReference type="GO" id="GO:0046872">
    <property type="term" value="F:metal ion binding"/>
    <property type="evidence" value="ECO:0007669"/>
    <property type="project" value="UniProtKB-KW"/>
</dbReference>
<dbReference type="GO" id="GO:0051213">
    <property type="term" value="F:dioxygenase activity"/>
    <property type="evidence" value="ECO:0007669"/>
    <property type="project" value="UniProtKB-KW"/>
</dbReference>
<dbReference type="Proteomes" id="UP000295341">
    <property type="component" value="Unassembled WGS sequence"/>
</dbReference>
<dbReference type="Pfam" id="PF00355">
    <property type="entry name" value="Rieske"/>
    <property type="match status" value="1"/>
</dbReference>
<dbReference type="Gene3D" id="2.102.10.10">
    <property type="entry name" value="Rieske [2Fe-2S] iron-sulphur domain"/>
    <property type="match status" value="1"/>
</dbReference>
<reference evidence="6 7" key="1">
    <citation type="submission" date="2019-03" db="EMBL/GenBank/DDBJ databases">
        <title>Genomic Encyclopedia of Type Strains, Phase IV (KMG-IV): sequencing the most valuable type-strain genomes for metagenomic binning, comparative biology and taxonomic classification.</title>
        <authorList>
            <person name="Goeker M."/>
        </authorList>
    </citation>
    <scope>NUCLEOTIDE SEQUENCE [LARGE SCALE GENOMIC DNA]</scope>
    <source>
        <strain evidence="6 7">DSM 26377</strain>
    </source>
</reference>
<dbReference type="SUPFAM" id="SSF50022">
    <property type="entry name" value="ISP domain"/>
    <property type="match status" value="1"/>
</dbReference>
<evidence type="ECO:0000256" key="4">
    <source>
        <dbReference type="ARBA" id="ARBA00023014"/>
    </source>
</evidence>
<comment type="caution">
    <text evidence="6">The sequence shown here is derived from an EMBL/GenBank/DDBJ whole genome shotgun (WGS) entry which is preliminary data.</text>
</comment>
<protein>
    <submittedName>
        <fullName evidence="6">p-cumate 2,3-dioxygenase ferredoxin subunit</fullName>
    </submittedName>
</protein>